<dbReference type="EMBL" id="VSRR010012793">
    <property type="protein sequence ID" value="MPC54979.1"/>
    <property type="molecule type" value="Genomic_DNA"/>
</dbReference>
<proteinExistence type="predicted"/>
<evidence type="ECO:0000313" key="2">
    <source>
        <dbReference type="EMBL" id="MPC54979.1"/>
    </source>
</evidence>
<evidence type="ECO:0000313" key="3">
    <source>
        <dbReference type="Proteomes" id="UP000324222"/>
    </source>
</evidence>
<evidence type="ECO:0000256" key="1">
    <source>
        <dbReference type="SAM" id="MobiDB-lite"/>
    </source>
</evidence>
<name>A0A5B7GBF0_PORTR</name>
<organism evidence="2 3">
    <name type="scientific">Portunus trituberculatus</name>
    <name type="common">Swimming crab</name>
    <name type="synonym">Neptunus trituberculatus</name>
    <dbReference type="NCBI Taxonomy" id="210409"/>
    <lineage>
        <taxon>Eukaryota</taxon>
        <taxon>Metazoa</taxon>
        <taxon>Ecdysozoa</taxon>
        <taxon>Arthropoda</taxon>
        <taxon>Crustacea</taxon>
        <taxon>Multicrustacea</taxon>
        <taxon>Malacostraca</taxon>
        <taxon>Eumalacostraca</taxon>
        <taxon>Eucarida</taxon>
        <taxon>Decapoda</taxon>
        <taxon>Pleocyemata</taxon>
        <taxon>Brachyura</taxon>
        <taxon>Eubrachyura</taxon>
        <taxon>Portunoidea</taxon>
        <taxon>Portunidae</taxon>
        <taxon>Portuninae</taxon>
        <taxon>Portunus</taxon>
    </lineage>
</organism>
<dbReference type="Proteomes" id="UP000324222">
    <property type="component" value="Unassembled WGS sequence"/>
</dbReference>
<accession>A0A5B7GBF0</accession>
<feature type="region of interest" description="Disordered" evidence="1">
    <location>
        <begin position="29"/>
        <end position="60"/>
    </location>
</feature>
<protein>
    <submittedName>
        <fullName evidence="2">Uncharacterized protein</fullName>
    </submittedName>
</protein>
<dbReference type="AlphaFoldDB" id="A0A5B7GBF0"/>
<reference evidence="2 3" key="1">
    <citation type="submission" date="2019-05" db="EMBL/GenBank/DDBJ databases">
        <title>Another draft genome of Portunus trituberculatus and its Hox gene families provides insights of decapod evolution.</title>
        <authorList>
            <person name="Jeong J.-H."/>
            <person name="Song I."/>
            <person name="Kim S."/>
            <person name="Choi T."/>
            <person name="Kim D."/>
            <person name="Ryu S."/>
            <person name="Kim W."/>
        </authorList>
    </citation>
    <scope>NUCLEOTIDE SEQUENCE [LARGE SCALE GENOMIC DNA]</scope>
    <source>
        <tissue evidence="2">Muscle</tissue>
    </source>
</reference>
<gene>
    <name evidence="2" type="ORF">E2C01_048910</name>
</gene>
<sequence length="60" mass="6705">MSETLTYKSLLAAILMADLRTPWRMKAMKQRTRAANSRWSKRGRPTAGTAARKAAQRIAG</sequence>
<keyword evidence="3" id="KW-1185">Reference proteome</keyword>
<comment type="caution">
    <text evidence="2">The sequence shown here is derived from an EMBL/GenBank/DDBJ whole genome shotgun (WGS) entry which is preliminary data.</text>
</comment>